<dbReference type="PROSITE" id="PS01032">
    <property type="entry name" value="PPM_1"/>
    <property type="match status" value="1"/>
</dbReference>
<dbReference type="SMART" id="SM00332">
    <property type="entry name" value="PP2Cc"/>
    <property type="match status" value="1"/>
</dbReference>
<dbReference type="Proteomes" id="UP001153069">
    <property type="component" value="Unassembled WGS sequence"/>
</dbReference>
<evidence type="ECO:0000313" key="9">
    <source>
        <dbReference type="Proteomes" id="UP001153069"/>
    </source>
</evidence>
<dbReference type="PROSITE" id="PS51746">
    <property type="entry name" value="PPM_2"/>
    <property type="match status" value="1"/>
</dbReference>
<dbReference type="OrthoDB" id="10264738at2759"/>
<reference evidence="8" key="1">
    <citation type="submission" date="2020-06" db="EMBL/GenBank/DDBJ databases">
        <authorList>
            <consortium name="Plant Systems Biology data submission"/>
        </authorList>
    </citation>
    <scope>NUCLEOTIDE SEQUENCE</scope>
    <source>
        <strain evidence="8">D6</strain>
    </source>
</reference>
<dbReference type="InterPro" id="IPR001932">
    <property type="entry name" value="PPM-type_phosphatase-like_dom"/>
</dbReference>
<dbReference type="InterPro" id="IPR000222">
    <property type="entry name" value="PP2C_BS"/>
</dbReference>
<gene>
    <name evidence="8" type="ORF">SEMRO_251_G099310.1</name>
</gene>
<evidence type="ECO:0000259" key="7">
    <source>
        <dbReference type="PROSITE" id="PS51746"/>
    </source>
</evidence>
<evidence type="ECO:0000313" key="8">
    <source>
        <dbReference type="EMBL" id="CAB9506024.1"/>
    </source>
</evidence>
<keyword evidence="2" id="KW-0479">Metal-binding</keyword>
<dbReference type="GO" id="GO:0016020">
    <property type="term" value="C:membrane"/>
    <property type="evidence" value="ECO:0007669"/>
    <property type="project" value="UniProtKB-SubCell"/>
</dbReference>
<dbReference type="Gene3D" id="3.60.40.10">
    <property type="entry name" value="PPM-type phosphatase domain"/>
    <property type="match status" value="1"/>
</dbReference>
<dbReference type="InterPro" id="IPR015655">
    <property type="entry name" value="PP2C"/>
</dbReference>
<feature type="domain" description="PPM-type phosphatase" evidence="7">
    <location>
        <begin position="98"/>
        <end position="487"/>
    </location>
</feature>
<sequence length="651" mass="71897">MGCEQSTPVDDTANRGDGAAQRSDITGIGQTERQLSKMMRDSMNSNSGAPDPRKKSLALPKLDEQGFLTAEEVAKRTFSSIANKATTLGTIHNVTHLQFAQWTQRGYYPDDPHKQNQDEFGTHLQFAGVDRDAMFAVYDGHGKNGHACSQFARERLPKAIAKHVRRIRCQKYQNTRDNNKKGGWDPSRWPMLNRKEYEACCRRAFLEVNQAMHDEPTVPDSLSGTTATAVNFHGNFVSVSNVGDSRVVLGHRVKSNPDNSISVNCRMAEMASASANTNANEEEKYDMDDEISYKSGRLAVGQPVITPGGSFQTRQLPPPPGTRVIAMPLSRDQTPYRKDERERVEARGACIMTTDQMQGKEAVHNDWGDMVFGEMLDIEGDSPRVWIKGGDSPGCAFTRSLGDSYSEPIGIIAEPEILTTELTENDDYLVIASDGIFEFMTNQNVIDLCEASESPLMACEMIVKAAYQQWLSYENRTDDITIVVCFLQNFNPATMDGIHGTTEDLVEKMAKIYGTRPAHMPQRSTGGLAYSDLPSPGHDDRSSALTRSIASLEGTASIDELVNVEDEEVSAYHTEEARAVIVGSATMPQQMVFDDSDNYECMDFKIDALMEEVNKADATTSTSTGESYDHSKIPAVPAIETVNDDRNAIQI</sequence>
<dbReference type="Pfam" id="PF00481">
    <property type="entry name" value="PP2C"/>
    <property type="match status" value="2"/>
</dbReference>
<evidence type="ECO:0000256" key="1">
    <source>
        <dbReference type="ARBA" id="ARBA00004170"/>
    </source>
</evidence>
<dbReference type="InterPro" id="IPR036457">
    <property type="entry name" value="PPM-type-like_dom_sf"/>
</dbReference>
<dbReference type="EMBL" id="CAICTM010000250">
    <property type="protein sequence ID" value="CAB9506024.1"/>
    <property type="molecule type" value="Genomic_DNA"/>
</dbReference>
<dbReference type="PANTHER" id="PTHR47992">
    <property type="entry name" value="PROTEIN PHOSPHATASE"/>
    <property type="match status" value="1"/>
</dbReference>
<proteinExistence type="inferred from homology"/>
<evidence type="ECO:0000256" key="2">
    <source>
        <dbReference type="ARBA" id="ARBA00022723"/>
    </source>
</evidence>
<comment type="subcellular location">
    <subcellularLocation>
        <location evidence="1">Membrane</location>
        <topology evidence="1">Peripheral membrane protein</topology>
    </subcellularLocation>
</comment>
<dbReference type="GO" id="GO:0004722">
    <property type="term" value="F:protein serine/threonine phosphatase activity"/>
    <property type="evidence" value="ECO:0007669"/>
    <property type="project" value="InterPro"/>
</dbReference>
<dbReference type="GO" id="GO:0046872">
    <property type="term" value="F:metal ion binding"/>
    <property type="evidence" value="ECO:0007669"/>
    <property type="project" value="UniProtKB-KW"/>
</dbReference>
<keyword evidence="9" id="KW-1185">Reference proteome</keyword>
<evidence type="ECO:0000256" key="3">
    <source>
        <dbReference type="ARBA" id="ARBA00022801"/>
    </source>
</evidence>
<keyword evidence="3 5" id="KW-0378">Hydrolase</keyword>
<comment type="similarity">
    <text evidence="5">Belongs to the PP2C family.</text>
</comment>
<feature type="region of interest" description="Disordered" evidence="6">
    <location>
        <begin position="1"/>
        <end position="58"/>
    </location>
</feature>
<comment type="caution">
    <text evidence="8">The sequence shown here is derived from an EMBL/GenBank/DDBJ whole genome shotgun (WGS) entry which is preliminary data.</text>
</comment>
<organism evidence="8 9">
    <name type="scientific">Seminavis robusta</name>
    <dbReference type="NCBI Taxonomy" id="568900"/>
    <lineage>
        <taxon>Eukaryota</taxon>
        <taxon>Sar</taxon>
        <taxon>Stramenopiles</taxon>
        <taxon>Ochrophyta</taxon>
        <taxon>Bacillariophyta</taxon>
        <taxon>Bacillariophyceae</taxon>
        <taxon>Bacillariophycidae</taxon>
        <taxon>Naviculales</taxon>
        <taxon>Naviculaceae</taxon>
        <taxon>Seminavis</taxon>
    </lineage>
</organism>
<dbReference type="AlphaFoldDB" id="A0A9N8DS94"/>
<evidence type="ECO:0000256" key="4">
    <source>
        <dbReference type="ARBA" id="ARBA00022912"/>
    </source>
</evidence>
<name>A0A9N8DS94_9STRA</name>
<evidence type="ECO:0000256" key="6">
    <source>
        <dbReference type="SAM" id="MobiDB-lite"/>
    </source>
</evidence>
<accession>A0A9N8DS94</accession>
<evidence type="ECO:0000256" key="5">
    <source>
        <dbReference type="RuleBase" id="RU003465"/>
    </source>
</evidence>
<keyword evidence="4 5" id="KW-0904">Protein phosphatase</keyword>
<dbReference type="CDD" id="cd00143">
    <property type="entry name" value="PP2Cc"/>
    <property type="match status" value="1"/>
</dbReference>
<dbReference type="SUPFAM" id="SSF81606">
    <property type="entry name" value="PP2C-like"/>
    <property type="match status" value="1"/>
</dbReference>
<protein>
    <submittedName>
        <fullName evidence="8">2C and cyclic nucleotide-binding/kinase domain-containing protein</fullName>
    </submittedName>
</protein>